<proteinExistence type="predicted"/>
<name>A0A5B8UDC5_9ACTN</name>
<dbReference type="EMBL" id="CP042430">
    <property type="protein sequence ID" value="QEC50691.1"/>
    <property type="molecule type" value="Genomic_DNA"/>
</dbReference>
<dbReference type="KEGG" id="bsol:FSW04_07675"/>
<dbReference type="OrthoDB" id="5244604at2"/>
<evidence type="ECO:0000313" key="2">
    <source>
        <dbReference type="Proteomes" id="UP000321805"/>
    </source>
</evidence>
<evidence type="ECO:0000313" key="1">
    <source>
        <dbReference type="EMBL" id="QEC50691.1"/>
    </source>
</evidence>
<protein>
    <submittedName>
        <fullName evidence="1">Uncharacterized protein</fullName>
    </submittedName>
</protein>
<gene>
    <name evidence="1" type="ORF">FSW04_07675</name>
</gene>
<dbReference type="Proteomes" id="UP000321805">
    <property type="component" value="Chromosome"/>
</dbReference>
<accession>A0A5B8UDC5</accession>
<dbReference type="AlphaFoldDB" id="A0A5B8UDC5"/>
<keyword evidence="2" id="KW-1185">Reference proteome</keyword>
<sequence>MRATKAKGRGRAPVASCEDCFFRRNLLCALDLEDPCATFRPDHPEGLRPPRQLRFHFRQPGRTTAAWAFPSADEQASLHA</sequence>
<organism evidence="1 2">
    <name type="scientific">Baekduia soli</name>
    <dbReference type="NCBI Taxonomy" id="496014"/>
    <lineage>
        <taxon>Bacteria</taxon>
        <taxon>Bacillati</taxon>
        <taxon>Actinomycetota</taxon>
        <taxon>Thermoleophilia</taxon>
        <taxon>Solirubrobacterales</taxon>
        <taxon>Baekduiaceae</taxon>
        <taxon>Baekduia</taxon>
    </lineage>
</organism>
<reference evidence="1 2" key="1">
    <citation type="journal article" date="2018" name="J. Microbiol.">
        <title>Baekduia soli gen. nov., sp. nov., a novel bacterium isolated from the soil of Baekdu Mountain and proposal of a novel family name, Baekduiaceae fam. nov.</title>
        <authorList>
            <person name="An D.S."/>
            <person name="Siddiqi M.Z."/>
            <person name="Kim K.H."/>
            <person name="Yu H.S."/>
            <person name="Im W.T."/>
        </authorList>
    </citation>
    <scope>NUCLEOTIDE SEQUENCE [LARGE SCALE GENOMIC DNA]</scope>
    <source>
        <strain evidence="1 2">BR7-21</strain>
    </source>
</reference>